<gene>
    <name evidence="4" type="ORF">ASZ90_007235</name>
</gene>
<dbReference type="InterPro" id="IPR001789">
    <property type="entry name" value="Sig_transdc_resp-reg_receiver"/>
</dbReference>
<dbReference type="Pfam" id="PF00072">
    <property type="entry name" value="Response_reg"/>
    <property type="match status" value="1"/>
</dbReference>
<evidence type="ECO:0000259" key="3">
    <source>
        <dbReference type="PROSITE" id="PS50110"/>
    </source>
</evidence>
<organism evidence="4">
    <name type="scientific">hydrocarbon metagenome</name>
    <dbReference type="NCBI Taxonomy" id="938273"/>
    <lineage>
        <taxon>unclassified sequences</taxon>
        <taxon>metagenomes</taxon>
        <taxon>ecological metagenomes</taxon>
    </lineage>
</organism>
<dbReference type="SMART" id="SM00448">
    <property type="entry name" value="REC"/>
    <property type="match status" value="1"/>
</dbReference>
<dbReference type="InterPro" id="IPR050595">
    <property type="entry name" value="Bact_response_regulator"/>
</dbReference>
<dbReference type="PROSITE" id="PS50110">
    <property type="entry name" value="RESPONSE_REGULATORY"/>
    <property type="match status" value="1"/>
</dbReference>
<keyword evidence="2" id="KW-0902">Two-component regulatory system</keyword>
<name>A0A0W8FQ36_9ZZZZ</name>
<evidence type="ECO:0000256" key="1">
    <source>
        <dbReference type="ARBA" id="ARBA00022553"/>
    </source>
</evidence>
<comment type="caution">
    <text evidence="4">The sequence shown here is derived from an EMBL/GenBank/DDBJ whole genome shotgun (WGS) entry which is preliminary data.</text>
</comment>
<evidence type="ECO:0000256" key="2">
    <source>
        <dbReference type="ARBA" id="ARBA00023012"/>
    </source>
</evidence>
<dbReference type="PANTHER" id="PTHR44591">
    <property type="entry name" value="STRESS RESPONSE REGULATOR PROTEIN 1"/>
    <property type="match status" value="1"/>
</dbReference>
<dbReference type="PANTHER" id="PTHR44591:SF14">
    <property type="entry name" value="PROTEIN PILG"/>
    <property type="match status" value="1"/>
</dbReference>
<dbReference type="Gene3D" id="3.40.50.2300">
    <property type="match status" value="1"/>
</dbReference>
<sequence>MSEKIRVLIIDDEVDFCYFVQKNLTRDGRFNILVATNGKDGIELAENEIPDIILLDLFMPDMPGEDVAAALQENITTAGIPILFVTALATNDDIVNHDENKIGNNYIMPKPVRTKILIETILDILGKV</sequence>
<dbReference type="InterPro" id="IPR011006">
    <property type="entry name" value="CheY-like_superfamily"/>
</dbReference>
<evidence type="ECO:0000313" key="4">
    <source>
        <dbReference type="EMBL" id="KUG22982.1"/>
    </source>
</evidence>
<dbReference type="EMBL" id="LNQE01000928">
    <property type="protein sequence ID" value="KUG22982.1"/>
    <property type="molecule type" value="Genomic_DNA"/>
</dbReference>
<dbReference type="AlphaFoldDB" id="A0A0W8FQ36"/>
<dbReference type="SUPFAM" id="SSF52172">
    <property type="entry name" value="CheY-like"/>
    <property type="match status" value="1"/>
</dbReference>
<keyword evidence="1" id="KW-0597">Phosphoprotein</keyword>
<protein>
    <submittedName>
        <fullName evidence="4">Two-component response regulator</fullName>
    </submittedName>
</protein>
<reference evidence="4" key="1">
    <citation type="journal article" date="2015" name="Proc. Natl. Acad. Sci. U.S.A.">
        <title>Networks of energetic and metabolic interactions define dynamics in microbial communities.</title>
        <authorList>
            <person name="Embree M."/>
            <person name="Liu J.K."/>
            <person name="Al-Bassam M.M."/>
            <person name="Zengler K."/>
        </authorList>
    </citation>
    <scope>NUCLEOTIDE SEQUENCE</scope>
</reference>
<accession>A0A0W8FQ36</accession>
<proteinExistence type="predicted"/>
<feature type="domain" description="Response regulatory" evidence="3">
    <location>
        <begin position="6"/>
        <end position="125"/>
    </location>
</feature>
<dbReference type="GO" id="GO:0000160">
    <property type="term" value="P:phosphorelay signal transduction system"/>
    <property type="evidence" value="ECO:0007669"/>
    <property type="project" value="UniProtKB-KW"/>
</dbReference>